<evidence type="ECO:0000256" key="1">
    <source>
        <dbReference type="ARBA" id="ARBA00023015"/>
    </source>
</evidence>
<dbReference type="PANTHER" id="PTHR40661">
    <property type="match status" value="1"/>
</dbReference>
<organism evidence="5 6">
    <name type="scientific">Candidatus Enterocola intestinipullorum</name>
    <dbReference type="NCBI Taxonomy" id="2840783"/>
    <lineage>
        <taxon>Bacteria</taxon>
        <taxon>Pseudomonadati</taxon>
        <taxon>Bacteroidota</taxon>
        <taxon>Bacteroidia</taxon>
        <taxon>Bacteroidales</taxon>
        <taxon>Candidatus Enterocola</taxon>
    </lineage>
</organism>
<protein>
    <submittedName>
        <fullName evidence="5">LexA family transcriptional regulator</fullName>
    </submittedName>
</protein>
<keyword evidence="2" id="KW-0238">DNA-binding</keyword>
<dbReference type="Gene3D" id="2.10.109.10">
    <property type="entry name" value="Umud Fragment, subunit A"/>
    <property type="match status" value="1"/>
</dbReference>
<dbReference type="InterPro" id="IPR001387">
    <property type="entry name" value="Cro/C1-type_HTH"/>
</dbReference>
<dbReference type="Pfam" id="PF00717">
    <property type="entry name" value="Peptidase_S24"/>
    <property type="match status" value="1"/>
</dbReference>
<reference evidence="5" key="1">
    <citation type="submission" date="2020-10" db="EMBL/GenBank/DDBJ databases">
        <authorList>
            <person name="Gilroy R."/>
        </authorList>
    </citation>
    <scope>NUCLEOTIDE SEQUENCE</scope>
    <source>
        <strain evidence="5">D3-1215</strain>
    </source>
</reference>
<dbReference type="Gene3D" id="1.10.260.40">
    <property type="entry name" value="lambda repressor-like DNA-binding domains"/>
    <property type="match status" value="1"/>
</dbReference>
<dbReference type="InterPro" id="IPR010982">
    <property type="entry name" value="Lambda_DNA-bd_dom_sf"/>
</dbReference>
<accession>A0A9D9ELR3</accession>
<dbReference type="PROSITE" id="PS50943">
    <property type="entry name" value="HTH_CROC1"/>
    <property type="match status" value="1"/>
</dbReference>
<name>A0A9D9ELR3_9BACT</name>
<gene>
    <name evidence="5" type="ORF">IAC32_07085</name>
</gene>
<feature type="domain" description="HTH cro/C1-type" evidence="4">
    <location>
        <begin position="26"/>
        <end position="68"/>
    </location>
</feature>
<dbReference type="CDD" id="cd06529">
    <property type="entry name" value="S24_LexA-like"/>
    <property type="match status" value="1"/>
</dbReference>
<dbReference type="AlphaFoldDB" id="A0A9D9ELR3"/>
<evidence type="ECO:0000313" key="6">
    <source>
        <dbReference type="Proteomes" id="UP000823637"/>
    </source>
</evidence>
<dbReference type="PANTHER" id="PTHR40661:SF3">
    <property type="entry name" value="FELS-1 PROPHAGE TRANSCRIPTIONAL REGULATOR"/>
    <property type="match status" value="1"/>
</dbReference>
<dbReference type="InterPro" id="IPR039418">
    <property type="entry name" value="LexA-like"/>
</dbReference>
<evidence type="ECO:0000256" key="3">
    <source>
        <dbReference type="ARBA" id="ARBA00023163"/>
    </source>
</evidence>
<keyword evidence="3" id="KW-0804">Transcription</keyword>
<dbReference type="Proteomes" id="UP000823637">
    <property type="component" value="Unassembled WGS sequence"/>
</dbReference>
<sequence>MISDITLRFIDACRHILKEGMASNNKDLAMKLGTSPQMLTEINKGRSNIGLVAIQNIVNNFQVNSSWLITGNGKMFSHEKSMPDFYPEGIIRLNVGESDKISGIAASEEPAGNNIPALMQDLGLPLIPACKLRAFLKSTNDGSPKSIYQRYRIPDFASRGAEFLIRMEDNSMSPAYGNGDLLACKNVSGSNFIQWGKTHVIDTAQGVMIKRLFDCEDNKDAIACTSDNPRFPRFLLHLEDIISISMVVGSIKFE</sequence>
<evidence type="ECO:0000256" key="2">
    <source>
        <dbReference type="ARBA" id="ARBA00023125"/>
    </source>
</evidence>
<dbReference type="InterPro" id="IPR015927">
    <property type="entry name" value="Peptidase_S24_S26A/B/C"/>
</dbReference>
<reference evidence="5" key="2">
    <citation type="journal article" date="2021" name="PeerJ">
        <title>Extensive microbial diversity within the chicken gut microbiome revealed by metagenomics and culture.</title>
        <authorList>
            <person name="Gilroy R."/>
            <person name="Ravi A."/>
            <person name="Getino M."/>
            <person name="Pursley I."/>
            <person name="Horton D.L."/>
            <person name="Alikhan N.F."/>
            <person name="Baker D."/>
            <person name="Gharbi K."/>
            <person name="Hall N."/>
            <person name="Watson M."/>
            <person name="Adriaenssens E.M."/>
            <person name="Foster-Nyarko E."/>
            <person name="Jarju S."/>
            <person name="Secka A."/>
            <person name="Antonio M."/>
            <person name="Oren A."/>
            <person name="Chaudhuri R.R."/>
            <person name="La Ragione R."/>
            <person name="Hildebrand F."/>
            <person name="Pallen M.J."/>
        </authorList>
    </citation>
    <scope>NUCLEOTIDE SEQUENCE</scope>
    <source>
        <strain evidence="5">D3-1215</strain>
    </source>
</reference>
<dbReference type="GO" id="GO:0003677">
    <property type="term" value="F:DNA binding"/>
    <property type="evidence" value="ECO:0007669"/>
    <property type="project" value="UniProtKB-KW"/>
</dbReference>
<dbReference type="SUPFAM" id="SSF51306">
    <property type="entry name" value="LexA/Signal peptidase"/>
    <property type="match status" value="1"/>
</dbReference>
<proteinExistence type="predicted"/>
<evidence type="ECO:0000313" key="5">
    <source>
        <dbReference type="EMBL" id="MBO8447489.1"/>
    </source>
</evidence>
<dbReference type="CDD" id="cd00093">
    <property type="entry name" value="HTH_XRE"/>
    <property type="match status" value="1"/>
</dbReference>
<comment type="caution">
    <text evidence="5">The sequence shown here is derived from an EMBL/GenBank/DDBJ whole genome shotgun (WGS) entry which is preliminary data.</text>
</comment>
<dbReference type="EMBL" id="JADIMR010000104">
    <property type="protein sequence ID" value="MBO8447489.1"/>
    <property type="molecule type" value="Genomic_DNA"/>
</dbReference>
<keyword evidence="1" id="KW-0805">Transcription regulation</keyword>
<dbReference type="InterPro" id="IPR036286">
    <property type="entry name" value="LexA/Signal_pep-like_sf"/>
</dbReference>
<dbReference type="SUPFAM" id="SSF47413">
    <property type="entry name" value="lambda repressor-like DNA-binding domains"/>
    <property type="match status" value="1"/>
</dbReference>
<evidence type="ECO:0000259" key="4">
    <source>
        <dbReference type="PROSITE" id="PS50943"/>
    </source>
</evidence>